<gene>
    <name evidence="1" type="ORF">C0Z18_08185</name>
</gene>
<dbReference type="RefSeq" id="WP_102644902.1">
    <property type="nucleotide sequence ID" value="NZ_PNYA01000006.1"/>
</dbReference>
<name>A0A2N7VVI2_9BURK</name>
<dbReference type="AlphaFoldDB" id="A0A2N7VVI2"/>
<accession>A0A2N7VVI2</accession>
<evidence type="ECO:0000313" key="1">
    <source>
        <dbReference type="EMBL" id="PMS21160.1"/>
    </source>
</evidence>
<dbReference type="EMBL" id="PNYA01000006">
    <property type="protein sequence ID" value="PMS21160.1"/>
    <property type="molecule type" value="Genomic_DNA"/>
</dbReference>
<proteinExistence type="predicted"/>
<sequence>MSSSVEPPARALEQRTYDEWPSALRALFDGAVLASKAGFTASLITCDAGGHLRTSLLGAGELYAPDSRSIAFALWPSSRAARTLTGLAGDAFAHRPEPGSPARRRARAALTFVYEGAFHQVQLAVEPISGEAGATAGGLALFVASIEVGEAQQVGYARLTSGIAFALSGDEPERQAVLARWERQIDALREAANRRSPSGG</sequence>
<evidence type="ECO:0000313" key="2">
    <source>
        <dbReference type="Proteomes" id="UP000235616"/>
    </source>
</evidence>
<comment type="caution">
    <text evidence="1">The sequence shown here is derived from an EMBL/GenBank/DDBJ whole genome shotgun (WGS) entry which is preliminary data.</text>
</comment>
<organism evidence="1 2">
    <name type="scientific">Trinickia dabaoshanensis</name>
    <dbReference type="NCBI Taxonomy" id="564714"/>
    <lineage>
        <taxon>Bacteria</taxon>
        <taxon>Pseudomonadati</taxon>
        <taxon>Pseudomonadota</taxon>
        <taxon>Betaproteobacteria</taxon>
        <taxon>Burkholderiales</taxon>
        <taxon>Burkholderiaceae</taxon>
        <taxon>Trinickia</taxon>
    </lineage>
</organism>
<reference evidence="1 2" key="1">
    <citation type="submission" date="2018-01" db="EMBL/GenBank/DDBJ databases">
        <title>Whole genome analyses suggest that Burkholderia sensu lato contains two further novel genera in the rhizoxinica-symbiotica group Mycetohabitans gen. nov., and Trinickia gen. nov.: implications for the evolution of diazotrophy and nodulation in the Burkholderiaceae.</title>
        <authorList>
            <person name="Estrada-de los Santos P."/>
            <person name="Palmer M."/>
            <person name="Chavez-Ramirez B."/>
            <person name="Beukes C."/>
            <person name="Steenkamp E.T."/>
            <person name="Hirsch A.M."/>
            <person name="Manyaka P."/>
            <person name="Maluk M."/>
            <person name="Lafos M."/>
            <person name="Crook M."/>
            <person name="Gross E."/>
            <person name="Simon M.F."/>
            <person name="Bueno dos Reis Junior F."/>
            <person name="Poole P.S."/>
            <person name="Venter S.N."/>
            <person name="James E.K."/>
        </authorList>
    </citation>
    <scope>NUCLEOTIDE SEQUENCE [LARGE SCALE GENOMIC DNA]</scope>
    <source>
        <strain evidence="1 2">GIMN1.004</strain>
    </source>
</reference>
<dbReference type="OrthoDB" id="6518717at2"/>
<keyword evidence="2" id="KW-1185">Reference proteome</keyword>
<protein>
    <submittedName>
        <fullName evidence="1">Uncharacterized protein</fullName>
    </submittedName>
</protein>
<dbReference type="Proteomes" id="UP000235616">
    <property type="component" value="Unassembled WGS sequence"/>
</dbReference>